<dbReference type="SUPFAM" id="SSF53335">
    <property type="entry name" value="S-adenosyl-L-methionine-dependent methyltransferases"/>
    <property type="match status" value="1"/>
</dbReference>
<dbReference type="Proteomes" id="UP000823775">
    <property type="component" value="Unassembled WGS sequence"/>
</dbReference>
<evidence type="ECO:0000313" key="1">
    <source>
        <dbReference type="EMBL" id="MCD9646200.1"/>
    </source>
</evidence>
<dbReference type="InterPro" id="IPR050464">
    <property type="entry name" value="Zeta_carotene_desat/Oxidored"/>
</dbReference>
<sequence>GSNSCKTAFTAVNVDFENMKQQFIWSLTMSLISGSSSSAAAVTYPNLTEFFEFLGVDIEISDMSLSVSLDQGRGCKWGTRNGFSSLFAQKKNFLSPYFWQMIREISRFKQDVNSYLEALDNHPDIYRSESLGQFIKSLGYSELFQKAYLIPICASIWSYPIAGVSSFSAYYVLSFCRDHHLLQLFDLPQLLTVRWRSHTYVNKVKEEFEKRGCQIRTGCEVNSVTTNGEGQSWFYLWLLAGARCAVSFIIIVYRHNSGVKIELCLSMEKASINCIVLPLHSEELLMILTVKERAFAGCTIACKDGGKEVFDGCIMTAHAPDTLKMLGKAATYDETRILGALHSNGALGKHPTFTSVVSARGAGMAPDSALSCHHSLGQGRDWHPVLRFSINLGDSKLPYLVTLDHPHTPEHMLFKWKTSHPVPSVAASKALRELDQIQGKRRIWFCGTYQGYGFYEDGLKAGVSAADGMLRRSCHILGNPENMAPTWLETGACLVVTRFFRSFIQTGCIILLEEGGTIFTFQGTERKYSLKVFLRVHNAQFYWKVATLADIGIADAFIHGDISFVDKDEGLLNLFMIYVANIDLKACVKRSWWTPLLALSSAKYFIGHVSNENTLTQARRNISRHYDLVNQRPKNVVDVKDH</sequence>
<dbReference type="InterPro" id="IPR029063">
    <property type="entry name" value="SAM-dependent_MTases_sf"/>
</dbReference>
<dbReference type="PANTHER" id="PTHR42923">
    <property type="entry name" value="PROTOPORPHYRINOGEN OXIDASE"/>
    <property type="match status" value="1"/>
</dbReference>
<keyword evidence="2" id="KW-1185">Reference proteome</keyword>
<gene>
    <name evidence="1" type="primary">CFS1_6</name>
    <name evidence="1" type="ORF">HAX54_035877</name>
</gene>
<dbReference type="PANTHER" id="PTHR42923:SF17">
    <property type="entry name" value="AMINE OXIDASE DOMAIN-CONTAINING PROTEIN"/>
    <property type="match status" value="1"/>
</dbReference>
<name>A0ABS8VJS8_DATST</name>
<protein>
    <submittedName>
        <fullName evidence="1">Cfs1-like protein</fullName>
    </submittedName>
</protein>
<dbReference type="InterPro" id="IPR036188">
    <property type="entry name" value="FAD/NAD-bd_sf"/>
</dbReference>
<dbReference type="SUPFAM" id="SSF51905">
    <property type="entry name" value="FAD/NAD(P)-binding domain"/>
    <property type="match status" value="1"/>
</dbReference>
<organism evidence="1 2">
    <name type="scientific">Datura stramonium</name>
    <name type="common">Jimsonweed</name>
    <name type="synonym">Common thornapple</name>
    <dbReference type="NCBI Taxonomy" id="4076"/>
    <lineage>
        <taxon>Eukaryota</taxon>
        <taxon>Viridiplantae</taxon>
        <taxon>Streptophyta</taxon>
        <taxon>Embryophyta</taxon>
        <taxon>Tracheophyta</taxon>
        <taxon>Spermatophyta</taxon>
        <taxon>Magnoliopsida</taxon>
        <taxon>eudicotyledons</taxon>
        <taxon>Gunneridae</taxon>
        <taxon>Pentapetalae</taxon>
        <taxon>asterids</taxon>
        <taxon>lamiids</taxon>
        <taxon>Solanales</taxon>
        <taxon>Solanaceae</taxon>
        <taxon>Solanoideae</taxon>
        <taxon>Datureae</taxon>
        <taxon>Datura</taxon>
    </lineage>
</organism>
<dbReference type="EMBL" id="JACEIK010004712">
    <property type="protein sequence ID" value="MCD9646200.1"/>
    <property type="molecule type" value="Genomic_DNA"/>
</dbReference>
<accession>A0ABS8VJS8</accession>
<reference evidence="1 2" key="1">
    <citation type="journal article" date="2021" name="BMC Genomics">
        <title>Datura genome reveals duplications of psychoactive alkaloid biosynthetic genes and high mutation rate following tissue culture.</title>
        <authorList>
            <person name="Rajewski A."/>
            <person name="Carter-House D."/>
            <person name="Stajich J."/>
            <person name="Litt A."/>
        </authorList>
    </citation>
    <scope>NUCLEOTIDE SEQUENCE [LARGE SCALE GENOMIC DNA]</scope>
    <source>
        <strain evidence="1">AR-01</strain>
    </source>
</reference>
<proteinExistence type="predicted"/>
<feature type="non-terminal residue" evidence="1">
    <location>
        <position position="1"/>
    </location>
</feature>
<evidence type="ECO:0000313" key="2">
    <source>
        <dbReference type="Proteomes" id="UP000823775"/>
    </source>
</evidence>
<comment type="caution">
    <text evidence="1">The sequence shown here is derived from an EMBL/GenBank/DDBJ whole genome shotgun (WGS) entry which is preliminary data.</text>
</comment>